<dbReference type="Proteomes" id="UP001151760">
    <property type="component" value="Unassembled WGS sequence"/>
</dbReference>
<comment type="caution">
    <text evidence="1">The sequence shown here is derived from an EMBL/GenBank/DDBJ whole genome shotgun (WGS) entry which is preliminary data.</text>
</comment>
<organism evidence="1 2">
    <name type="scientific">Tanacetum coccineum</name>
    <dbReference type="NCBI Taxonomy" id="301880"/>
    <lineage>
        <taxon>Eukaryota</taxon>
        <taxon>Viridiplantae</taxon>
        <taxon>Streptophyta</taxon>
        <taxon>Embryophyta</taxon>
        <taxon>Tracheophyta</taxon>
        <taxon>Spermatophyta</taxon>
        <taxon>Magnoliopsida</taxon>
        <taxon>eudicotyledons</taxon>
        <taxon>Gunneridae</taxon>
        <taxon>Pentapetalae</taxon>
        <taxon>asterids</taxon>
        <taxon>campanulids</taxon>
        <taxon>Asterales</taxon>
        <taxon>Asteraceae</taxon>
        <taxon>Asteroideae</taxon>
        <taxon>Anthemideae</taxon>
        <taxon>Anthemidinae</taxon>
        <taxon>Tanacetum</taxon>
    </lineage>
</organism>
<protein>
    <submittedName>
        <fullName evidence="1">Uncharacterized protein</fullName>
    </submittedName>
</protein>
<evidence type="ECO:0000313" key="2">
    <source>
        <dbReference type="Proteomes" id="UP001151760"/>
    </source>
</evidence>
<gene>
    <name evidence="1" type="ORF">Tco_1057952</name>
</gene>
<accession>A0ABQ5H8H2</accession>
<evidence type="ECO:0000313" key="1">
    <source>
        <dbReference type="EMBL" id="GJT83610.1"/>
    </source>
</evidence>
<keyword evidence="2" id="KW-1185">Reference proteome</keyword>
<sequence length="67" mass="6826">MDEKSGSAGNEVVASEAVGARVGVACYGRGLKEGGDGGMVVVKADLISWITVTGTVKRKDVWLLGSS</sequence>
<reference evidence="1" key="1">
    <citation type="journal article" date="2022" name="Int. J. Mol. Sci.">
        <title>Draft Genome of Tanacetum Coccineum: Genomic Comparison of Closely Related Tanacetum-Family Plants.</title>
        <authorList>
            <person name="Yamashiro T."/>
            <person name="Shiraishi A."/>
            <person name="Nakayama K."/>
            <person name="Satake H."/>
        </authorList>
    </citation>
    <scope>NUCLEOTIDE SEQUENCE</scope>
</reference>
<proteinExistence type="predicted"/>
<reference evidence="1" key="2">
    <citation type="submission" date="2022-01" db="EMBL/GenBank/DDBJ databases">
        <authorList>
            <person name="Yamashiro T."/>
            <person name="Shiraishi A."/>
            <person name="Satake H."/>
            <person name="Nakayama K."/>
        </authorList>
    </citation>
    <scope>NUCLEOTIDE SEQUENCE</scope>
</reference>
<dbReference type="EMBL" id="BQNB010019278">
    <property type="protein sequence ID" value="GJT83610.1"/>
    <property type="molecule type" value="Genomic_DNA"/>
</dbReference>
<name>A0ABQ5H8H2_9ASTR</name>